<dbReference type="InterPro" id="IPR008928">
    <property type="entry name" value="6-hairpin_glycosidase_sf"/>
</dbReference>
<dbReference type="EMBL" id="CP091430">
    <property type="protein sequence ID" value="UVI30458.1"/>
    <property type="molecule type" value="Genomic_DNA"/>
</dbReference>
<evidence type="ECO:0000259" key="3">
    <source>
        <dbReference type="Pfam" id="PF20737"/>
    </source>
</evidence>
<dbReference type="Gene3D" id="1.50.10.20">
    <property type="match status" value="1"/>
</dbReference>
<accession>A0ABY5SAC6</accession>
<dbReference type="PANTHER" id="PTHR43465:SF2">
    <property type="entry name" value="DUF1680 DOMAIN PROTEIN (AFU_ORTHOLOGUE AFUA_1G08910)"/>
    <property type="match status" value="1"/>
</dbReference>
<dbReference type="Pfam" id="PF20736">
    <property type="entry name" value="Glyco_hydro127M"/>
    <property type="match status" value="1"/>
</dbReference>
<keyword evidence="4" id="KW-0378">Hydrolase</keyword>
<dbReference type="GO" id="GO:0016787">
    <property type="term" value="F:hydrolase activity"/>
    <property type="evidence" value="ECO:0007669"/>
    <property type="project" value="UniProtKB-KW"/>
</dbReference>
<evidence type="ECO:0000313" key="5">
    <source>
        <dbReference type="Proteomes" id="UP001057877"/>
    </source>
</evidence>
<name>A0ABY5SAC6_9BACL</name>
<dbReference type="Pfam" id="PF20737">
    <property type="entry name" value="Glyco_hydro127C"/>
    <property type="match status" value="1"/>
</dbReference>
<feature type="domain" description="Non-reducing end beta-L-arabinofuranosidase-like GH127 middle" evidence="2">
    <location>
        <begin position="434"/>
        <end position="527"/>
    </location>
</feature>
<protein>
    <submittedName>
        <fullName evidence="4">Glycoside hydrolase family 127 protein</fullName>
    </submittedName>
</protein>
<dbReference type="InterPro" id="IPR049174">
    <property type="entry name" value="Beta-AFase-like"/>
</dbReference>
<dbReference type="Pfam" id="PF07944">
    <property type="entry name" value="Beta-AFase-like_GH127_cat"/>
    <property type="match status" value="1"/>
</dbReference>
<dbReference type="Proteomes" id="UP001057877">
    <property type="component" value="Chromosome"/>
</dbReference>
<dbReference type="InterPro" id="IPR049049">
    <property type="entry name" value="Beta-AFase-like_GH127_C"/>
</dbReference>
<feature type="domain" description="Non-reducing end beta-L-arabinofuranosidase-like GH127 C-terminal" evidence="3">
    <location>
        <begin position="529"/>
        <end position="638"/>
    </location>
</feature>
<sequence>MTNKTMKDRMRPTTYKHQIVHNLPVRSVSINDTFWAPKLKVLRDVTVYDVLDKFENDGAMRNFDFVSEGAEEGYHCGEPWFDGLIYETIRGISDILAVDYDEELDRRVDEIIEKVARAQNTVGDGYINTYTLLDRPGQRWGENGGYLRWQHDVYNAGCLVEAAVHHYKATGKTSLLEIAVKFANHMSDLMGPPPKRNIVPAHSLPEEALLKLYQLSVDEPELAKTMNAPFEATGYLELVTFWIHNRGNHEGRYSHGEYAQDHIPVLEQDEAVGHAVRATLLYTGLTALYLSTGEAKVLETAKKLWDNISYQKSHITGGVGAVHEDEKFGGNYELPDNGYLETCAGVGMGFFSWNLYLATGEGRYIDKLETILYNIVLAGRSMNGHKYFYENPLVSHGGHNRWEWHSCPCCPPMIIKLLPELASYIYAYDERGAFVNLYVGSESEMEINGVNVKLKQQTAYPWEGAVGISVTPERESAFAIRLRIPEWCRNYSILVNNQPVEYRIMNGYAVIEKTWSLGDAIVLDLDMPVDLIEAHPYVRTHADKVAIKRGPMLYCLESVDNDRSVDGIVLYKREALDREKRLNRKISNAPDFRTEYVQDFFDGAVILRTKDSGGNTITAIPYPYWNNRSRGTMDIWLQCDKQNELKGWENQLYRSVPAGSAQ</sequence>
<dbReference type="InterPro" id="IPR012878">
    <property type="entry name" value="Beta-AFase-like_GH127_cat"/>
</dbReference>
<dbReference type="InterPro" id="IPR049046">
    <property type="entry name" value="Beta-AFase-like_GH127_middle"/>
</dbReference>
<reference evidence="4" key="1">
    <citation type="submission" date="2022-01" db="EMBL/GenBank/DDBJ databases">
        <title>Paenibacillus spongiae sp. nov., isolated from marine sponge.</title>
        <authorList>
            <person name="Li Z."/>
            <person name="Zhang M."/>
        </authorList>
    </citation>
    <scope>NUCLEOTIDE SEQUENCE</scope>
    <source>
        <strain evidence="4">PHS-Z3</strain>
    </source>
</reference>
<proteinExistence type="predicted"/>
<dbReference type="PANTHER" id="PTHR43465">
    <property type="entry name" value="DUF1680 DOMAIN PROTEIN (AFU_ORTHOLOGUE AFUA_1G08910)"/>
    <property type="match status" value="1"/>
</dbReference>
<evidence type="ECO:0000259" key="2">
    <source>
        <dbReference type="Pfam" id="PF20736"/>
    </source>
</evidence>
<feature type="domain" description="Non-reducing end beta-L-arabinofuranosidase-like GH127 catalytic" evidence="1">
    <location>
        <begin position="27"/>
        <end position="421"/>
    </location>
</feature>
<evidence type="ECO:0000313" key="4">
    <source>
        <dbReference type="EMBL" id="UVI30458.1"/>
    </source>
</evidence>
<organism evidence="4 5">
    <name type="scientific">Paenibacillus spongiae</name>
    <dbReference type="NCBI Taxonomy" id="2909671"/>
    <lineage>
        <taxon>Bacteria</taxon>
        <taxon>Bacillati</taxon>
        <taxon>Bacillota</taxon>
        <taxon>Bacilli</taxon>
        <taxon>Bacillales</taxon>
        <taxon>Paenibacillaceae</taxon>
        <taxon>Paenibacillus</taxon>
    </lineage>
</organism>
<keyword evidence="5" id="KW-1185">Reference proteome</keyword>
<evidence type="ECO:0000259" key="1">
    <source>
        <dbReference type="Pfam" id="PF07944"/>
    </source>
</evidence>
<dbReference type="RefSeq" id="WP_258386522.1">
    <property type="nucleotide sequence ID" value="NZ_CP091430.1"/>
</dbReference>
<gene>
    <name evidence="4" type="ORF">L1F29_00770</name>
</gene>
<dbReference type="SUPFAM" id="SSF48208">
    <property type="entry name" value="Six-hairpin glycosidases"/>
    <property type="match status" value="1"/>
</dbReference>